<dbReference type="PANTHER" id="PTHR43439:SF2">
    <property type="entry name" value="ENZYME, PUTATIVE (JCVI)-RELATED"/>
    <property type="match status" value="1"/>
</dbReference>
<dbReference type="Pfam" id="PF00550">
    <property type="entry name" value="PP-binding"/>
    <property type="match status" value="1"/>
</dbReference>
<organism evidence="4">
    <name type="scientific">Cryptococcus bacillisporus CA1280</name>
    <dbReference type="NCBI Taxonomy" id="1296109"/>
    <lineage>
        <taxon>Eukaryota</taxon>
        <taxon>Fungi</taxon>
        <taxon>Dikarya</taxon>
        <taxon>Basidiomycota</taxon>
        <taxon>Agaricomycotina</taxon>
        <taxon>Tremellomycetes</taxon>
        <taxon>Tremellales</taxon>
        <taxon>Cryptococcaceae</taxon>
        <taxon>Cryptococcus</taxon>
        <taxon>Cryptococcus gattii species complex</taxon>
    </lineage>
</organism>
<evidence type="ECO:0000313" key="4">
    <source>
        <dbReference type="EMBL" id="KIR49559.1"/>
    </source>
</evidence>
<proteinExistence type="predicted"/>
<dbReference type="Gene3D" id="3.40.50.720">
    <property type="entry name" value="NAD(P)-binding Rossmann-like Domain"/>
    <property type="match status" value="1"/>
</dbReference>
<dbReference type="InterPro" id="IPR042099">
    <property type="entry name" value="ANL_N_sf"/>
</dbReference>
<dbReference type="InterPro" id="IPR000873">
    <property type="entry name" value="AMP-dep_synth/lig_dom"/>
</dbReference>
<dbReference type="SUPFAM" id="SSF47336">
    <property type="entry name" value="ACP-like"/>
    <property type="match status" value="1"/>
</dbReference>
<evidence type="ECO:0000256" key="2">
    <source>
        <dbReference type="ARBA" id="ARBA00022553"/>
    </source>
</evidence>
<gene>
    <name evidence="4" type="ORF">I312_00647</name>
</gene>
<dbReference type="PROSITE" id="PS00455">
    <property type="entry name" value="AMP_BINDING"/>
    <property type="match status" value="1"/>
</dbReference>
<keyword evidence="1" id="KW-0596">Phosphopantetheine</keyword>
<evidence type="ECO:0000259" key="3">
    <source>
        <dbReference type="PROSITE" id="PS50075"/>
    </source>
</evidence>
<dbReference type="InterPro" id="IPR009081">
    <property type="entry name" value="PP-bd_ACP"/>
</dbReference>
<dbReference type="EMBL" id="KN847974">
    <property type="protein sequence ID" value="KIR49559.1"/>
    <property type="molecule type" value="Genomic_DNA"/>
</dbReference>
<dbReference type="Pfam" id="PF00501">
    <property type="entry name" value="AMP-binding"/>
    <property type="match status" value="1"/>
</dbReference>
<dbReference type="SUPFAM" id="SSF56801">
    <property type="entry name" value="Acetyl-CoA synthetase-like"/>
    <property type="match status" value="1"/>
</dbReference>
<dbReference type="Pfam" id="PF07993">
    <property type="entry name" value="NAD_binding_4"/>
    <property type="match status" value="1"/>
</dbReference>
<dbReference type="SMART" id="SM00823">
    <property type="entry name" value="PKS_PP"/>
    <property type="match status" value="1"/>
</dbReference>
<sequence length="1048" mass="114881">MPVPTFLAQSVTELISLRTETQANDAAIHTGSSEYGEKLMTLTYSDLSKAVDRLAAHYAALNIQPECGLSEVPPERIVAVLTSTAIDETLLEIALAKLGLASLLLSVNNSTAAVAHLCKVTKSAFLIYGPKFEETAKDAQKLLAQEGIEIGIIPETRYPLWGPEGVRESKVAPYPPRLTPQQESKRTCVVLHSSGSTGFPKPVFITHYGLLANAAQSLPKTGFSALPLFHGFGHFSVFRCIYHGKTFTLMPPNLPLTSANICRIIRSSPTPPVQHFAVPYVLKLLGETEEGVQTLANFEAVSFAGAAVPDDLGDRLVEAGVNLISFYGTTETGALMTSRRDFDSDKGWNWLRAEGPIADYLELIPQGSDTFEAVVKDGWPAKIMSNREDGAYCTKDLVLRHPQHKTWFKYIGRLDDTLTQTLGEKTNPVPIELAIRGNSSLIQECIVFGDGRPQTGALILPSEQGAELSKDKKTYIEAIWPVIADANSHAPTHSHILPEMVDVLPYGTEIPVATKMSILRPACYKKFASIIDAIYERFERGTGEPKQDISSKPEMESFLSSTILQALGDKAGPDLSPSTDLFSYGVDSLQATRVRNVITKSLELGDAKIGQNIVYEYPSISQLANYLLEVKSGKTGQNGPEKDYKTMWEMVERYTAQLIKEDSSAAGSDVSSNGHFSHVIVLTGATGSLGAHILDQLVRRPDVSKVVCLSRAKSHKDSLLRVQGSLSQRLRMLTPECESKIVSYAADVNRPDLGLSAEEYEGLRRESTAVIHNAWPVNFVLSIDSYNEHIGGATHLLNLTLKSPKTVKPAFFFSSSVGTRQGQTELVVGEDFPESPETAHALGYGRSKWVVEKIMERAGKETKARCGVLRIGQLAGDTENGVWNETEAWPLMFKTVDVIQALPMLDEKPSWLPVNQAAATISEIVTSTSISSIASSAEVYHVLNPYLASWSDILSGLSAAGLKFDIVSRAEWLDRLSKSNPDVTVNPTFKLLGFYQNRLGKKDERPTLEFKVDRTEKESATMRDQVKKVGPELAAVWAKRWRQSGFLH</sequence>
<dbReference type="InterPro" id="IPR036736">
    <property type="entry name" value="ACP-like_sf"/>
</dbReference>
<feature type="domain" description="Carrier" evidence="3">
    <location>
        <begin position="550"/>
        <end position="631"/>
    </location>
</feature>
<dbReference type="InterPro" id="IPR020845">
    <property type="entry name" value="AMP-binding_CS"/>
</dbReference>
<dbReference type="OrthoDB" id="429813at2759"/>
<dbReference type="InterPro" id="IPR036291">
    <property type="entry name" value="NAD(P)-bd_dom_sf"/>
</dbReference>
<reference evidence="4" key="1">
    <citation type="submission" date="2015-01" db="EMBL/GenBank/DDBJ databases">
        <title>The Genome Sequence of Cryptococcus gattii CA1280.</title>
        <authorList>
            <consortium name="The Broad Institute Genomics Platform"/>
            <person name="Cuomo C."/>
            <person name="Litvintseva A."/>
            <person name="Chen Y."/>
            <person name="Heitman J."/>
            <person name="Sun S."/>
            <person name="Springer D."/>
            <person name="Dromer F."/>
            <person name="Young S."/>
            <person name="Zeng Q."/>
            <person name="Gargeya S."/>
            <person name="Abouelleil A."/>
            <person name="Alvarado L."/>
            <person name="Chapman S.B."/>
            <person name="Gainer-Dewar J."/>
            <person name="Goldberg J."/>
            <person name="Griggs A."/>
            <person name="Gujja S."/>
            <person name="Hansen M."/>
            <person name="Howarth C."/>
            <person name="Imamovic A."/>
            <person name="Larimer J."/>
            <person name="Murphy C."/>
            <person name="Naylor J."/>
            <person name="Pearson M."/>
            <person name="Priest M."/>
            <person name="Roberts A."/>
            <person name="Saif S."/>
            <person name="Shea T."/>
            <person name="Sykes S."/>
            <person name="Wortman J."/>
            <person name="Nusbaum C."/>
            <person name="Birren B."/>
        </authorList>
    </citation>
    <scope>NUCLEOTIDE SEQUENCE [LARGE SCALE GENOMIC DNA]</scope>
    <source>
        <strain evidence="4">CA1280</strain>
    </source>
</reference>
<dbReference type="InterPro" id="IPR051414">
    <property type="entry name" value="Adenylate-forming_Reductase"/>
</dbReference>
<name>A0A0D0VSZ7_CRYGA</name>
<dbReference type="Pfam" id="PF23562">
    <property type="entry name" value="AMP-binding_C_3"/>
    <property type="match status" value="1"/>
</dbReference>
<dbReference type="InterPro" id="IPR020806">
    <property type="entry name" value="PKS_PP-bd"/>
</dbReference>
<accession>A0A0D0VSZ7</accession>
<dbReference type="Gene3D" id="1.10.1200.10">
    <property type="entry name" value="ACP-like"/>
    <property type="match status" value="1"/>
</dbReference>
<dbReference type="SUPFAM" id="SSF51735">
    <property type="entry name" value="NAD(P)-binding Rossmann-fold domains"/>
    <property type="match status" value="1"/>
</dbReference>
<keyword evidence="2" id="KW-0597">Phosphoprotein</keyword>
<dbReference type="AlphaFoldDB" id="A0A0D0VSZ7"/>
<evidence type="ECO:0000256" key="1">
    <source>
        <dbReference type="ARBA" id="ARBA00022450"/>
    </source>
</evidence>
<dbReference type="PROSITE" id="PS50075">
    <property type="entry name" value="CARRIER"/>
    <property type="match status" value="1"/>
</dbReference>
<protein>
    <submittedName>
        <fullName evidence="4">L-aminoadipate-semialdehyde dehydrogenase</fullName>
    </submittedName>
</protein>
<dbReference type="GO" id="GO:0031177">
    <property type="term" value="F:phosphopantetheine binding"/>
    <property type="evidence" value="ECO:0007669"/>
    <property type="project" value="InterPro"/>
</dbReference>
<dbReference type="PANTHER" id="PTHR43439">
    <property type="entry name" value="PHENYLACETATE-COENZYME A LIGASE"/>
    <property type="match status" value="1"/>
</dbReference>
<dbReference type="Gene3D" id="3.40.50.12780">
    <property type="entry name" value="N-terminal domain of ligase-like"/>
    <property type="match status" value="1"/>
</dbReference>
<dbReference type="HOGENOM" id="CLU_002220_2_1_1"/>
<dbReference type="InterPro" id="IPR013120">
    <property type="entry name" value="FAR_NAD-bd"/>
</dbReference>